<name>A0A1H3ART7_THIRO</name>
<dbReference type="STRING" id="1058.SAMN05421783_1219"/>
<gene>
    <name evidence="1" type="ORF">SAMN05421783_1219</name>
</gene>
<dbReference type="RefSeq" id="WP_093035743.1">
    <property type="nucleotide sequence ID" value="NZ_FNNZ01000021.1"/>
</dbReference>
<dbReference type="AlphaFoldDB" id="A0A1H3ART7"/>
<keyword evidence="2" id="KW-1185">Reference proteome</keyword>
<organism evidence="1 2">
    <name type="scientific">Thiocapsa roseopersicina</name>
    <dbReference type="NCBI Taxonomy" id="1058"/>
    <lineage>
        <taxon>Bacteria</taxon>
        <taxon>Pseudomonadati</taxon>
        <taxon>Pseudomonadota</taxon>
        <taxon>Gammaproteobacteria</taxon>
        <taxon>Chromatiales</taxon>
        <taxon>Chromatiaceae</taxon>
        <taxon>Thiocapsa</taxon>
    </lineage>
</organism>
<reference evidence="2" key="1">
    <citation type="submission" date="2016-10" db="EMBL/GenBank/DDBJ databases">
        <authorList>
            <person name="Varghese N."/>
            <person name="Submissions S."/>
        </authorList>
    </citation>
    <scope>NUCLEOTIDE SEQUENCE [LARGE SCALE GENOMIC DNA]</scope>
    <source>
        <strain evidence="2">DSM 217</strain>
    </source>
</reference>
<evidence type="ECO:0000313" key="1">
    <source>
        <dbReference type="EMBL" id="SDX32412.1"/>
    </source>
</evidence>
<proteinExistence type="predicted"/>
<dbReference type="EMBL" id="FNNZ01000021">
    <property type="protein sequence ID" value="SDX32412.1"/>
    <property type="molecule type" value="Genomic_DNA"/>
</dbReference>
<accession>A0A1H3ART7</accession>
<protein>
    <submittedName>
        <fullName evidence="1">Uncharacterized protein</fullName>
    </submittedName>
</protein>
<dbReference type="OrthoDB" id="9815002at2"/>
<dbReference type="Proteomes" id="UP000198816">
    <property type="component" value="Unassembled WGS sequence"/>
</dbReference>
<sequence length="82" mass="8900">MALSPLSSTGRDGAYQRGLTYDRVVEFEKALKARLAAPAVHLTLVILPTNRARLLLMVAEGAADIADWHVTSREQENTLAPA</sequence>
<evidence type="ECO:0000313" key="2">
    <source>
        <dbReference type="Proteomes" id="UP000198816"/>
    </source>
</evidence>